<evidence type="ECO:0000313" key="1">
    <source>
        <dbReference type="EMBL" id="CAD8471393.1"/>
    </source>
</evidence>
<organism evidence="1">
    <name type="scientific">Hanusia phi</name>
    <dbReference type="NCBI Taxonomy" id="3032"/>
    <lineage>
        <taxon>Eukaryota</taxon>
        <taxon>Cryptophyceae</taxon>
        <taxon>Pyrenomonadales</taxon>
        <taxon>Geminigeraceae</taxon>
        <taxon>Hanusia</taxon>
    </lineage>
</organism>
<reference evidence="1" key="1">
    <citation type="submission" date="2021-01" db="EMBL/GenBank/DDBJ databases">
        <authorList>
            <person name="Corre E."/>
            <person name="Pelletier E."/>
            <person name="Niang G."/>
            <person name="Scheremetjew M."/>
            <person name="Finn R."/>
            <person name="Kale V."/>
            <person name="Holt S."/>
            <person name="Cochrane G."/>
            <person name="Meng A."/>
            <person name="Brown T."/>
            <person name="Cohen L."/>
        </authorList>
    </citation>
    <scope>NUCLEOTIDE SEQUENCE</scope>
    <source>
        <strain evidence="1">CCMP325</strain>
    </source>
</reference>
<accession>A0A7S0HBF6</accession>
<dbReference type="AlphaFoldDB" id="A0A7S0HBF6"/>
<proteinExistence type="predicted"/>
<dbReference type="EMBL" id="HBEO01005016">
    <property type="protein sequence ID" value="CAD8471393.1"/>
    <property type="molecule type" value="Transcribed_RNA"/>
</dbReference>
<sequence>MQATGQNIGFEELATCMTEVAPAKLMRKTGTQSTQKNWLHKSKEQMELVREINMFRKALRKDQKDALMGEEVAQALEETSSNDVNGKIILRNDRTGEILCVNEQREDNQTTVTMIPASRIVDLIRQIQCMPAEPQRGRWKLEGYQDLQGYVTDDERIRLENMEQTEYMFAFNALSQGKCWRCEKEGDIIPLIESGKGSRKLSIFCRHWLEHYSLASWTYG</sequence>
<gene>
    <name evidence="1" type="ORF">HPHI1048_LOCUS3562</name>
</gene>
<name>A0A7S0HBF6_9CRYP</name>
<protein>
    <submittedName>
        <fullName evidence="1">Uncharacterized protein</fullName>
    </submittedName>
</protein>